<feature type="DNA-binding region" description="H-T-H motif" evidence="2">
    <location>
        <begin position="41"/>
        <end position="60"/>
    </location>
</feature>
<dbReference type="EMBL" id="CP089051">
    <property type="protein sequence ID" value="UYF71405.1"/>
    <property type="molecule type" value="Genomic_DNA"/>
</dbReference>
<dbReference type="GO" id="GO:0003677">
    <property type="term" value="F:DNA binding"/>
    <property type="evidence" value="ECO:0007669"/>
    <property type="project" value="UniProtKB-UniRule"/>
</dbReference>
<dbReference type="RefSeq" id="WP_263512462.1">
    <property type="nucleotide sequence ID" value="NZ_CP089051.1"/>
</dbReference>
<evidence type="ECO:0000313" key="4">
    <source>
        <dbReference type="EMBL" id="UYF71405.1"/>
    </source>
</evidence>
<sequence>MKITSIKVRRKPKQSRARFTQDALMDSFVQLLLEKEANTITIREITDLAGVGLGTFYEYFSQKEDLLALTIHHYVQRNAHALQQATETALKQNTNLKTYINTLIHLQIASIAEKSHLWQKLFLLERQISNTEIYQKHYLQHVEAWCFVLKQHPEHVLMDVEWLALNIHRISYGFISQTLMVSQHDQTTDWERLEQDIQIAIYGFIQTS</sequence>
<name>A0AA46P2D0_9GAMM</name>
<dbReference type="InterPro" id="IPR001647">
    <property type="entry name" value="HTH_TetR"/>
</dbReference>
<evidence type="ECO:0000313" key="5">
    <source>
        <dbReference type="Proteomes" id="UP001164064"/>
    </source>
</evidence>
<organism evidence="4 5">
    <name type="scientific">Acinetobacter ursingii</name>
    <dbReference type="NCBI Taxonomy" id="108980"/>
    <lineage>
        <taxon>Bacteria</taxon>
        <taxon>Pseudomonadati</taxon>
        <taxon>Pseudomonadota</taxon>
        <taxon>Gammaproteobacteria</taxon>
        <taxon>Moraxellales</taxon>
        <taxon>Moraxellaceae</taxon>
        <taxon>Acinetobacter</taxon>
    </lineage>
</organism>
<evidence type="ECO:0000256" key="1">
    <source>
        <dbReference type="ARBA" id="ARBA00023125"/>
    </source>
</evidence>
<dbReference type="InterPro" id="IPR009057">
    <property type="entry name" value="Homeodomain-like_sf"/>
</dbReference>
<dbReference type="Proteomes" id="UP001164064">
    <property type="component" value="Chromosome"/>
</dbReference>
<dbReference type="InterPro" id="IPR050624">
    <property type="entry name" value="HTH-type_Tx_Regulator"/>
</dbReference>
<dbReference type="Pfam" id="PF00440">
    <property type="entry name" value="TetR_N"/>
    <property type="match status" value="1"/>
</dbReference>
<dbReference type="PANTHER" id="PTHR43479:SF11">
    <property type="entry name" value="ACREF_ENVCD OPERON REPRESSOR-RELATED"/>
    <property type="match status" value="1"/>
</dbReference>
<evidence type="ECO:0000256" key="2">
    <source>
        <dbReference type="PROSITE-ProRule" id="PRU00335"/>
    </source>
</evidence>
<dbReference type="Gene3D" id="1.10.357.10">
    <property type="entry name" value="Tetracycline Repressor, domain 2"/>
    <property type="match status" value="1"/>
</dbReference>
<reference evidence="4" key="1">
    <citation type="journal article" date="2022" name="J Glob Antimicrob Resist">
        <title>Comparative analysis of IMP-4- and OXA-58-containing plasmids of three carbapenemase-producing Acinetobacter ursingii strains in the Netherlands.</title>
        <authorList>
            <person name="Hendrickx A.P.A."/>
            <person name="Schade R.P."/>
            <person name="Landman F."/>
            <person name="Bosch T."/>
            <person name="Schouls L.M."/>
            <person name="van Dijk K."/>
        </authorList>
    </citation>
    <scope>NUCLEOTIDE SEQUENCE</scope>
    <source>
        <strain evidence="4">RIVM_C010559</strain>
    </source>
</reference>
<dbReference type="SUPFAM" id="SSF46689">
    <property type="entry name" value="Homeodomain-like"/>
    <property type="match status" value="1"/>
</dbReference>
<protein>
    <submittedName>
        <fullName evidence="4">TetR/AcrR family transcriptional regulator</fullName>
    </submittedName>
</protein>
<dbReference type="AlphaFoldDB" id="A0AA46P2D0"/>
<dbReference type="PANTHER" id="PTHR43479">
    <property type="entry name" value="ACREF/ENVCD OPERON REPRESSOR-RELATED"/>
    <property type="match status" value="1"/>
</dbReference>
<keyword evidence="1 2" id="KW-0238">DNA-binding</keyword>
<gene>
    <name evidence="4" type="ORF">LSO60_14350</name>
</gene>
<proteinExistence type="predicted"/>
<evidence type="ECO:0000259" key="3">
    <source>
        <dbReference type="PROSITE" id="PS50977"/>
    </source>
</evidence>
<accession>A0AA46P2D0</accession>
<feature type="domain" description="HTH tetR-type" evidence="3">
    <location>
        <begin position="18"/>
        <end position="78"/>
    </location>
</feature>
<dbReference type="PROSITE" id="PS50977">
    <property type="entry name" value="HTH_TETR_2"/>
    <property type="match status" value="1"/>
</dbReference>